<dbReference type="GO" id="GO:0006283">
    <property type="term" value="P:transcription-coupled nucleotide-excision repair"/>
    <property type="evidence" value="ECO:0007669"/>
    <property type="project" value="TreeGrafter"/>
</dbReference>
<feature type="compositionally biased region" description="Polar residues" evidence="4">
    <location>
        <begin position="247"/>
        <end position="263"/>
    </location>
</feature>
<feature type="compositionally biased region" description="Basic and acidic residues" evidence="4">
    <location>
        <begin position="490"/>
        <end position="508"/>
    </location>
</feature>
<dbReference type="InterPro" id="IPR049730">
    <property type="entry name" value="SNF2/RAD54-like_C"/>
</dbReference>
<dbReference type="RefSeq" id="XP_004342653.1">
    <property type="nucleotide sequence ID" value="XM_004342604.2"/>
</dbReference>
<dbReference type="GO" id="GO:0005524">
    <property type="term" value="F:ATP binding"/>
    <property type="evidence" value="ECO:0007669"/>
    <property type="project" value="InterPro"/>
</dbReference>
<keyword evidence="2" id="KW-0378">Hydrolase</keyword>
<dbReference type="CDD" id="cd22254">
    <property type="entry name" value="CSB_WHD"/>
    <property type="match status" value="1"/>
</dbReference>
<feature type="compositionally biased region" description="Polar residues" evidence="4">
    <location>
        <begin position="950"/>
        <end position="959"/>
    </location>
</feature>
<evidence type="ECO:0000256" key="3">
    <source>
        <dbReference type="ARBA" id="ARBA00023242"/>
    </source>
</evidence>
<evidence type="ECO:0000313" key="7">
    <source>
        <dbReference type="EMBL" id="KJE97993.1"/>
    </source>
</evidence>
<dbReference type="OrthoDB" id="10252227at2759"/>
<dbReference type="GO" id="GO:0016787">
    <property type="term" value="F:hydrolase activity"/>
    <property type="evidence" value="ECO:0007669"/>
    <property type="project" value="UniProtKB-KW"/>
</dbReference>
<dbReference type="PhylomeDB" id="A0A0D2WYH3"/>
<feature type="compositionally biased region" description="Low complexity" evidence="4">
    <location>
        <begin position="1428"/>
        <end position="1441"/>
    </location>
</feature>
<dbReference type="SMART" id="SM00490">
    <property type="entry name" value="HELICc"/>
    <property type="match status" value="1"/>
</dbReference>
<evidence type="ECO:0000256" key="4">
    <source>
        <dbReference type="SAM" id="MobiDB-lite"/>
    </source>
</evidence>
<feature type="region of interest" description="Disordered" evidence="4">
    <location>
        <begin position="203"/>
        <end position="511"/>
    </location>
</feature>
<feature type="region of interest" description="Disordered" evidence="4">
    <location>
        <begin position="1428"/>
        <end position="1450"/>
    </location>
</feature>
<feature type="compositionally biased region" description="Acidic residues" evidence="4">
    <location>
        <begin position="568"/>
        <end position="590"/>
    </location>
</feature>
<dbReference type="Gene3D" id="1.20.120.850">
    <property type="entry name" value="SWI2/SNF2 ATPases, N-terminal domain"/>
    <property type="match status" value="1"/>
</dbReference>
<feature type="compositionally biased region" description="Low complexity" evidence="4">
    <location>
        <begin position="1"/>
        <end position="31"/>
    </location>
</feature>
<feature type="compositionally biased region" description="Low complexity" evidence="4">
    <location>
        <begin position="176"/>
        <end position="191"/>
    </location>
</feature>
<dbReference type="Pfam" id="PF00176">
    <property type="entry name" value="SNF2-rel_dom"/>
    <property type="match status" value="1"/>
</dbReference>
<dbReference type="InterPro" id="IPR014001">
    <property type="entry name" value="Helicase_ATP-bd"/>
</dbReference>
<dbReference type="InterPro" id="IPR038718">
    <property type="entry name" value="SNF2-like_sf"/>
</dbReference>
<feature type="compositionally biased region" description="Low complexity" evidence="4">
    <location>
        <begin position="40"/>
        <end position="71"/>
    </location>
</feature>
<dbReference type="Gene3D" id="3.40.50.10810">
    <property type="entry name" value="Tandem AAA-ATPase domain"/>
    <property type="match status" value="1"/>
</dbReference>
<reference evidence="8" key="1">
    <citation type="submission" date="2011-02" db="EMBL/GenBank/DDBJ databases">
        <title>The Genome Sequence of Capsaspora owczarzaki ATCC 30864.</title>
        <authorList>
            <person name="Russ C."/>
            <person name="Cuomo C."/>
            <person name="Burger G."/>
            <person name="Gray M.W."/>
            <person name="Holland P.W.H."/>
            <person name="King N."/>
            <person name="Lang F.B.F."/>
            <person name="Roger A.J."/>
            <person name="Ruiz-Trillo I."/>
            <person name="Young S.K."/>
            <person name="Zeng Q."/>
            <person name="Gargeya S."/>
            <person name="Alvarado L."/>
            <person name="Berlin A."/>
            <person name="Chapman S.B."/>
            <person name="Chen Z."/>
            <person name="Freedman E."/>
            <person name="Gellesch M."/>
            <person name="Goldberg J."/>
            <person name="Griggs A."/>
            <person name="Gujja S."/>
            <person name="Heilman E."/>
            <person name="Heiman D."/>
            <person name="Howarth C."/>
            <person name="Mehta T."/>
            <person name="Neiman D."/>
            <person name="Pearson M."/>
            <person name="Roberts A."/>
            <person name="Saif S."/>
            <person name="Shea T."/>
            <person name="Shenoy N."/>
            <person name="Sisk P."/>
            <person name="Stolte C."/>
            <person name="Sykes S."/>
            <person name="White J."/>
            <person name="Yandava C."/>
            <person name="Haas B."/>
            <person name="Nusbaum C."/>
            <person name="Birren B."/>
        </authorList>
    </citation>
    <scope>NUCLEOTIDE SEQUENCE</scope>
    <source>
        <strain evidence="8">ATCC 30864</strain>
    </source>
</reference>
<dbReference type="GO" id="GO:0006355">
    <property type="term" value="P:regulation of DNA-templated transcription"/>
    <property type="evidence" value="ECO:0007669"/>
    <property type="project" value="InterPro"/>
</dbReference>
<keyword evidence="8" id="KW-1185">Reference proteome</keyword>
<feature type="compositionally biased region" description="Basic residues" evidence="4">
    <location>
        <begin position="138"/>
        <end position="150"/>
    </location>
</feature>
<dbReference type="GO" id="GO:0008094">
    <property type="term" value="F:ATP-dependent activity, acting on DNA"/>
    <property type="evidence" value="ECO:0007669"/>
    <property type="project" value="TreeGrafter"/>
</dbReference>
<feature type="compositionally biased region" description="Low complexity" evidence="4">
    <location>
        <begin position="280"/>
        <end position="290"/>
    </location>
</feature>
<dbReference type="FunCoup" id="A0A0D2WYH3">
    <property type="interactions" value="185"/>
</dbReference>
<proteinExistence type="predicted"/>
<feature type="compositionally biased region" description="Acidic residues" evidence="4">
    <location>
        <begin position="985"/>
        <end position="1002"/>
    </location>
</feature>
<dbReference type="CDD" id="cd18793">
    <property type="entry name" value="SF2_C_SNF"/>
    <property type="match status" value="1"/>
</dbReference>
<feature type="region of interest" description="Disordered" evidence="4">
    <location>
        <begin position="1306"/>
        <end position="1351"/>
    </location>
</feature>
<dbReference type="SUPFAM" id="SSF52540">
    <property type="entry name" value="P-loop containing nucleoside triphosphate hydrolases"/>
    <property type="match status" value="2"/>
</dbReference>
<dbReference type="eggNOG" id="KOG0387">
    <property type="taxonomic scope" value="Eukaryota"/>
</dbReference>
<feature type="region of interest" description="Disordered" evidence="4">
    <location>
        <begin position="943"/>
        <end position="1030"/>
    </location>
</feature>
<dbReference type="SMART" id="SM00487">
    <property type="entry name" value="DEXDc"/>
    <property type="match status" value="1"/>
</dbReference>
<dbReference type="FunFam" id="3.40.50.10810:FF:000094">
    <property type="entry name" value="DNA excision repair protein ERCC-6"/>
    <property type="match status" value="1"/>
</dbReference>
<dbReference type="InParanoid" id="A0A0D2WYH3"/>
<evidence type="ECO:0000259" key="5">
    <source>
        <dbReference type="PROSITE" id="PS51192"/>
    </source>
</evidence>
<feature type="domain" description="Helicase C-terminal" evidence="6">
    <location>
        <begin position="1043"/>
        <end position="1202"/>
    </location>
</feature>
<dbReference type="Proteomes" id="UP000008743">
    <property type="component" value="Unassembled WGS sequence"/>
</dbReference>
<feature type="compositionally biased region" description="Polar residues" evidence="4">
    <location>
        <begin position="444"/>
        <end position="455"/>
    </location>
</feature>
<name>A0A0D2WYH3_CAPO3</name>
<evidence type="ECO:0000256" key="1">
    <source>
        <dbReference type="ARBA" id="ARBA00004123"/>
    </source>
</evidence>
<feature type="region of interest" description="Disordered" evidence="4">
    <location>
        <begin position="1"/>
        <end position="76"/>
    </location>
</feature>
<protein>
    <submittedName>
        <fullName evidence="7">Ercc6 protein</fullName>
    </submittedName>
</protein>
<feature type="compositionally biased region" description="Basic residues" evidence="4">
    <location>
        <begin position="467"/>
        <end position="477"/>
    </location>
</feature>
<feature type="domain" description="Helicase ATP-binding" evidence="5">
    <location>
        <begin position="629"/>
        <end position="826"/>
    </location>
</feature>
<dbReference type="InterPro" id="IPR001650">
    <property type="entry name" value="Helicase_C-like"/>
</dbReference>
<dbReference type="PROSITE" id="PS00354">
    <property type="entry name" value="HMGI_Y"/>
    <property type="match status" value="1"/>
</dbReference>
<gene>
    <name evidence="7" type="ORF">CAOG_008052</name>
</gene>
<feature type="compositionally biased region" description="Low complexity" evidence="4">
    <location>
        <begin position="125"/>
        <end position="137"/>
    </location>
</feature>
<keyword evidence="3" id="KW-0539">Nucleus</keyword>
<sequence>MAQSSGPRASSSSASDPTSATAMMMMTGTHSIPGAGAGSGSARAPHGYSSSSSSNAFSLADAGKRGTAASTHADDADAGDIMDAALASALGVSVYDQTALERGVQMQLDSALAQMQMDKQAHATSKSTSSSKSSNSKSKSKSIVSKRAHSSKMDDDDDGNVDVMVVVDDGDEEADVVAQPSSASAASEGAASRFAAVIAGQKSFQPSQLPSDGRRLGMALESSSSSTSSSRAAAPPAAVGQLPRNATGVQSSELQRRQQTLSTIKDRDFGERAGLVLPQSRAAAASIASSEQPVSKRPRLEPEAAGAIDNTDPTLGDSSSGLSTPLPIPAPAHRAPSPTAAEWAAWSSFAAPPPTRRAAAAASARMQKSSSAAEQPPTRHYRLHDDSNDSPSLPNPKRNRQSRSAAVKSESDDSDVEWIEPTNEKSNSSFAADDSSDEDDVSNLEANSSSMSLESEVNDLRSVASPKRGRGRPRKQRVASDSDDDEEEAEGRLRTSEGTRLNREQQHDDGDEAFYQARLRRWRQARHNARRQTLRALNQTMQQHRRHAAAAQHDPVTGQTIPPPANDPEFDTPLDDDSDLDDNDDADSEGEDFRQGGEEDFVLDEDFRVPGEIWSKLYRYQRTAVAWLWELHCQNVGGIVGDEMGLGKTIEVIAFLAGLRYSNLGVYTPRASPYDALQPGARRRAQVARSSRQVQPLRAALIICPATLMQQWVQEIHRWWPPFRVAILHESGASNSSKQDLVRRVLTKGHILVTTYGSIRVNQALLLAQPWDYVVLDEGHKIRNPDAEITMVCKQFSTPHRIIMSGSPIQNNLKELWSLFDFVFPGRLGTLPIFLAQFAIPIDQGGYANATSVQVQTAYKCACVLRDAIGPYLLRRLKSEVKIDLPDKSEQVLFCKLTPFQQRIYRKFLDSAEVEAILEGSRNVLYGVDILRKICNHPHLVTRRKRALDGTNSKSSMDSSPGGKSAKNGRNNRQAADAPSGGYESDNDYGVDLHEEGEEDEEQRGTLRFAPSQRSSHAPTTHWELDTSSPDYGRKDLSGKLVVIDSLLRMWHAQGHRVLLFAQTRQTLDIIERWVRSTAYRYRRMDGTTPIRSRQQMVDEFNTNESLFLFLLTTKVGGLGVNLTGADRVVIFDPDWNPSTDTQARERAWRIGQKRQVTVYRLLTAGTIEEKIYHRQIFKQFLTNRVLSDPRQRRFFKSRDLYDLFTMGFDNHDDETETGALFSGTGSEVRVVDRGGGLDAQDEAELAAVDFSTARHSNAAAAAAAAAGVKTSSVQADRSSASAAASGAELEGHVIANLARASEFQPNSVDDFGVGGSNGNTRSSSSSSAGPSGESAAAASPARRSGGGGGGGDDAVLAALLKKHVHSALHHENIMEAGHADHKLVEAEASRVAKQAIEALQKSRTALRNNAINMPTWTGRSGFQASAASSSSLSSSSSSAAPAPRFGTKKSMSTIMATTQVVSAPSSGTSSPVEDETTLPTSLSRGAVSFAARSASDLSSATMLNKSAQETRIRMADDLLEYFYSHERCVTSSAIVAVFGPKIPQKDSALFKAILKELAVLKKRGATTVWELRPAF</sequence>
<feature type="compositionally biased region" description="Low complexity" evidence="4">
    <location>
        <begin position="1319"/>
        <end position="1344"/>
    </location>
</feature>
<dbReference type="STRING" id="595528.A0A0D2WYH3"/>
<feature type="compositionally biased region" description="Low complexity" evidence="4">
    <location>
        <begin position="222"/>
        <end position="238"/>
    </location>
</feature>
<dbReference type="InterPro" id="IPR000330">
    <property type="entry name" value="SNF2_N"/>
</dbReference>
<dbReference type="EMBL" id="KE346376">
    <property type="protein sequence ID" value="KJE97993.1"/>
    <property type="molecule type" value="Genomic_DNA"/>
</dbReference>
<feature type="region of interest" description="Disordered" evidence="4">
    <location>
        <begin position="110"/>
        <end position="191"/>
    </location>
</feature>
<evidence type="ECO:0000313" key="8">
    <source>
        <dbReference type="Proteomes" id="UP000008743"/>
    </source>
</evidence>
<evidence type="ECO:0000259" key="6">
    <source>
        <dbReference type="PROSITE" id="PS51194"/>
    </source>
</evidence>
<feature type="region of interest" description="Disordered" evidence="4">
    <location>
        <begin position="540"/>
        <end position="599"/>
    </location>
</feature>
<dbReference type="OMA" id="NIMEAGH"/>
<accession>A0A0D2WYH3</accession>
<evidence type="ECO:0000256" key="2">
    <source>
        <dbReference type="ARBA" id="ARBA00022801"/>
    </source>
</evidence>
<dbReference type="InterPro" id="IPR027417">
    <property type="entry name" value="P-loop_NTPase"/>
</dbReference>
<dbReference type="GO" id="GO:0005634">
    <property type="term" value="C:nucleus"/>
    <property type="evidence" value="ECO:0007669"/>
    <property type="project" value="UniProtKB-SubCell"/>
</dbReference>
<dbReference type="InterPro" id="IPR050496">
    <property type="entry name" value="SNF2_RAD54_helicase_repair"/>
</dbReference>
<dbReference type="PANTHER" id="PTHR45629:SF7">
    <property type="entry name" value="DNA EXCISION REPAIR PROTEIN ERCC-6-RELATED"/>
    <property type="match status" value="1"/>
</dbReference>
<dbReference type="CDD" id="cd18000">
    <property type="entry name" value="DEXHc_ERCC6"/>
    <property type="match status" value="1"/>
</dbReference>
<comment type="subcellular location">
    <subcellularLocation>
        <location evidence="1">Nucleus</location>
    </subcellularLocation>
</comment>
<dbReference type="PANTHER" id="PTHR45629">
    <property type="entry name" value="SNF2/RAD54 FAMILY MEMBER"/>
    <property type="match status" value="1"/>
</dbReference>
<dbReference type="Gene3D" id="3.40.50.300">
    <property type="entry name" value="P-loop containing nucleotide triphosphate hydrolases"/>
    <property type="match status" value="1"/>
</dbReference>
<dbReference type="PROSITE" id="PS51192">
    <property type="entry name" value="HELICASE_ATP_BIND_1"/>
    <property type="match status" value="1"/>
</dbReference>
<feature type="compositionally biased region" description="Polar residues" evidence="4">
    <location>
        <begin position="311"/>
        <end position="323"/>
    </location>
</feature>
<dbReference type="Pfam" id="PF00271">
    <property type="entry name" value="Helicase_C"/>
    <property type="match status" value="1"/>
</dbReference>
<feature type="compositionally biased region" description="Low complexity" evidence="4">
    <location>
        <begin position="340"/>
        <end position="373"/>
    </location>
</feature>
<dbReference type="InterPro" id="IPR000637">
    <property type="entry name" value="HMGI/Y_DNA-bd_CS"/>
</dbReference>
<organism evidence="7 8">
    <name type="scientific">Capsaspora owczarzaki (strain ATCC 30864)</name>
    <dbReference type="NCBI Taxonomy" id="595528"/>
    <lineage>
        <taxon>Eukaryota</taxon>
        <taxon>Filasterea</taxon>
        <taxon>Capsaspora</taxon>
    </lineage>
</organism>
<dbReference type="PROSITE" id="PS51194">
    <property type="entry name" value="HELICASE_CTER"/>
    <property type="match status" value="1"/>
</dbReference>